<feature type="compositionally biased region" description="Basic and acidic residues" evidence="1">
    <location>
        <begin position="362"/>
        <end position="371"/>
    </location>
</feature>
<accession>Q08NZ7</accession>
<feature type="region of interest" description="Disordered" evidence="1">
    <location>
        <begin position="269"/>
        <end position="387"/>
    </location>
</feature>
<sequence length="387" mass="40847">MTSDWSAYAQEQGFGRELGEVLVRAARASRSPYLTTGDLLQSLVRDTGHAGEACAALGLGPGRIERPLEELAVSPEPRSGHAPSLSAPASDVLFHTQDEGDMLGLQTSSALLLALRLDRRGLPSTPGVPTAPPGHGELVLEMMGIERSRLRMAVLEAIAQTNPDTRDWDTRCDTYLRLSRFHLACTDAQATGRGGGVSPSVREEAARLPATGPALPAILPRGFEVAKPCPLRRTEEVVRRAARPDDGVPASGAARAAALCGPLRAGCEPQPPLRGGGGSGRGQRLGLRAAPGVHAPGRRHREGGRHARALLVRAPRCGGRERGGPGPARGVPARDGPRRAAQRHLQPGGHRLVHDGPWPPKPDGRGAEARRLPSGRVHPAPGRLHPE</sequence>
<evidence type="ECO:0000313" key="2">
    <source>
        <dbReference type="EMBL" id="EAU62207.1"/>
    </source>
</evidence>
<evidence type="ECO:0000313" key="3">
    <source>
        <dbReference type="Proteomes" id="UP000032702"/>
    </source>
</evidence>
<organism evidence="2 3">
    <name type="scientific">Stigmatella aurantiaca (strain DW4/3-1)</name>
    <dbReference type="NCBI Taxonomy" id="378806"/>
    <lineage>
        <taxon>Bacteria</taxon>
        <taxon>Pseudomonadati</taxon>
        <taxon>Myxococcota</taxon>
        <taxon>Myxococcia</taxon>
        <taxon>Myxococcales</taxon>
        <taxon>Cystobacterineae</taxon>
        <taxon>Archangiaceae</taxon>
        <taxon>Stigmatella</taxon>
    </lineage>
</organism>
<comment type="caution">
    <text evidence="2">The sequence shown here is derived from an EMBL/GenBank/DDBJ whole genome shotgun (WGS) entry which is preliminary data.</text>
</comment>
<dbReference type="Gene3D" id="1.10.1780.10">
    <property type="entry name" value="Clp, N-terminal domain"/>
    <property type="match status" value="1"/>
</dbReference>
<name>Q08NZ7_STIAD</name>
<protein>
    <submittedName>
        <fullName evidence="2">Uncharacterized protein</fullName>
    </submittedName>
</protein>
<proteinExistence type="predicted"/>
<reference evidence="2 3" key="1">
    <citation type="submission" date="2006-04" db="EMBL/GenBank/DDBJ databases">
        <authorList>
            <person name="Nierman W.C."/>
        </authorList>
    </citation>
    <scope>NUCLEOTIDE SEQUENCE [LARGE SCALE GENOMIC DNA]</scope>
    <source>
        <strain evidence="2 3">DW4/3-1</strain>
    </source>
</reference>
<evidence type="ECO:0000256" key="1">
    <source>
        <dbReference type="SAM" id="MobiDB-lite"/>
    </source>
</evidence>
<feature type="compositionally biased region" description="Basic residues" evidence="1">
    <location>
        <begin position="296"/>
        <end position="308"/>
    </location>
</feature>
<feature type="compositionally biased region" description="Low complexity" evidence="1">
    <location>
        <begin position="284"/>
        <end position="295"/>
    </location>
</feature>
<dbReference type="AlphaFoldDB" id="Q08NZ7"/>
<dbReference type="Proteomes" id="UP000032702">
    <property type="component" value="Unassembled WGS sequence"/>
</dbReference>
<dbReference type="InterPro" id="IPR036628">
    <property type="entry name" value="Clp_N_dom_sf"/>
</dbReference>
<feature type="compositionally biased region" description="Gly residues" evidence="1">
    <location>
        <begin position="274"/>
        <end position="283"/>
    </location>
</feature>
<gene>
    <name evidence="2" type="ORF">STIAU_3623</name>
</gene>
<dbReference type="EMBL" id="AAMD01000260">
    <property type="protein sequence ID" value="EAU62207.1"/>
    <property type="molecule type" value="Genomic_DNA"/>
</dbReference>